<dbReference type="Proteomes" id="UP001310594">
    <property type="component" value="Unassembled WGS sequence"/>
</dbReference>
<sequence>MDNTSASRGRVSFEDRAARRLSVVPPDEGDDYFSTEGGSLRDDMSPSHVPLSIRIPPSQISSELAFTALQYLPMPVLVLSSQKTIVLANESVGRLFGIDANAAPTETEDDGNELSRLESSEVRSATDVLYGTTLAELGIDLLQNGSAVFMAWETFLETIIDDASRAQKSTTQLNTWHKREDKEATPKVRRRSESVASRSSSRFSHKSGTSTEVHDAIMDVVFSTERNPRTGMPLGNRHSVGDHIQSQLIVSVWATEAEQYFTLTFTATQAEPTYSPADGPRTTARTVARSQTGYPTALGSGASGSSSSGSQRKREIQPGTPTSYSNLASPLAQPLRDFPPKGPPAKSNPASAPTMFSKTNRLKSAMLNSMSIPAYAMWQDGSFGIPNTAIMQLIWPDMEAGQFDSSELAHDFLRRYVLYKPDFSEEIPLEDFPIMKLLREQARFDGYRVGMISAKNGSQLLFDVSGEPLLDEKGIFLGGLVLFNDVTAFATTIQKQQKRNEEQFEDICNMVPILIWRTTPTGEHDYYSDRWYSYTGLSVEDSHGAGWLNAFHPDDLEVAKPRWAHSLATGDPYLTEYRCMSKEGEWRWMLGQAAPMRDEDGNIVKWFGTCTDIHEQPYGHGIELRATADLAFDIQVLMREEARQTKASLERVIEHSKITLWAIDKERRLTLFEGRSMGDRDNRNVPRLKAHYLGMTMYEIFIEQGRTDEWDAYAKGIDAVLAGSAADYQTEVKIRSSNRWFSTRLFPVLRSEKKGDQEGEAFIDGVVGVSMDITDVHNASEVIQKRDQENATLMAQALAAKEASKMKSQFLANMSHEIRTPIAGVIGMSEILLDTEGMTEEQRECAENIQRSANSLLTVINDILDFSKVESGRLDIEEVQFDLSVVIRDVNKMLGFAAERKGLKYIDDVQQLRSWKVLGDPGRLRQVITNLLTNAIKFTTEGSVTMRINVEKETADTLNIHFTVEDTGIGIENEVSQRLFKPFSQADSSTARRFGGTGLGLTISKSLVELMHGKISLESKLGVGTTARFWIPFKKAAPGQGASNPAMPFANVSDRLQSELSLSRAGSEHSGPTTPTGTGQSLHHRAHSGNGVPGLMGAWAAESTLPDLSEAERNKINVLIVEDNAINQQIALKTIRKLGFNVFATWNGREALDWLQHPVDEQHPRPDIILMDVQMPVLDGYRATYAIRNSKPFVHDANLRDTPIVAMTASAIQGDREKCELAGMDDYLAKPVKKPNLERMLCKWAIEGRRKRALLAKNPDAVSRRPNAPRHSSSFMSDEAIQSPHDQLANEVDRLESYQRTALERSSEAPGDKALRRQEAEEKAITLRDDALVESGHNPRERVGANEKSGSAGSGSKGQGQALTTANIQILAGTKANGAHREDGDAVSVAATFGDAGTENSIAPRRTPNLSRQQSRASPGPS</sequence>
<feature type="region of interest" description="Disordered" evidence="13">
    <location>
        <begin position="170"/>
        <end position="211"/>
    </location>
</feature>
<dbReference type="PANTHER" id="PTHR45339">
    <property type="entry name" value="HYBRID SIGNAL TRANSDUCTION HISTIDINE KINASE J"/>
    <property type="match status" value="1"/>
</dbReference>
<dbReference type="GO" id="GO:0000155">
    <property type="term" value="F:phosphorelay sensor kinase activity"/>
    <property type="evidence" value="ECO:0007669"/>
    <property type="project" value="InterPro"/>
</dbReference>
<dbReference type="GO" id="GO:0005524">
    <property type="term" value="F:ATP binding"/>
    <property type="evidence" value="ECO:0007669"/>
    <property type="project" value="UniProtKB-KW"/>
</dbReference>
<keyword evidence="7" id="KW-0547">Nucleotide-binding</keyword>
<comment type="subcellular location">
    <subcellularLocation>
        <location evidence="2">Cytoplasm</location>
    </subcellularLocation>
</comment>
<evidence type="ECO:0000256" key="13">
    <source>
        <dbReference type="SAM" id="MobiDB-lite"/>
    </source>
</evidence>
<dbReference type="Pfam" id="PF08447">
    <property type="entry name" value="PAS_3"/>
    <property type="match status" value="1"/>
</dbReference>
<evidence type="ECO:0000256" key="4">
    <source>
        <dbReference type="ARBA" id="ARBA00022490"/>
    </source>
</evidence>
<feature type="domain" description="Histidine kinase" evidence="14">
    <location>
        <begin position="813"/>
        <end position="1035"/>
    </location>
</feature>
<dbReference type="CDD" id="cd00082">
    <property type="entry name" value="HisKA"/>
    <property type="match status" value="1"/>
</dbReference>
<dbReference type="SMART" id="SM00388">
    <property type="entry name" value="HisKA"/>
    <property type="match status" value="1"/>
</dbReference>
<feature type="region of interest" description="Disordered" evidence="13">
    <location>
        <begin position="1"/>
        <end position="46"/>
    </location>
</feature>
<dbReference type="Gene3D" id="3.40.50.2300">
    <property type="match status" value="1"/>
</dbReference>
<dbReference type="SUPFAM" id="SSF55785">
    <property type="entry name" value="PYP-like sensor domain (PAS domain)"/>
    <property type="match status" value="1"/>
</dbReference>
<dbReference type="InterPro" id="IPR036097">
    <property type="entry name" value="HisK_dim/P_sf"/>
</dbReference>
<feature type="compositionally biased region" description="Low complexity" evidence="13">
    <location>
        <begin position="299"/>
        <end position="310"/>
    </location>
</feature>
<dbReference type="NCBIfam" id="TIGR00229">
    <property type="entry name" value="sensory_box"/>
    <property type="match status" value="1"/>
</dbReference>
<keyword evidence="5 12" id="KW-0597">Phosphoprotein</keyword>
<dbReference type="GO" id="GO:1900745">
    <property type="term" value="P:positive regulation of p38MAPK cascade"/>
    <property type="evidence" value="ECO:0007669"/>
    <property type="project" value="UniProtKB-ARBA"/>
</dbReference>
<dbReference type="InterPro" id="IPR005467">
    <property type="entry name" value="His_kinase_dom"/>
</dbReference>
<evidence type="ECO:0000256" key="10">
    <source>
        <dbReference type="ARBA" id="ARBA00023012"/>
    </source>
</evidence>
<feature type="modified residue" description="4-aspartylphosphate" evidence="12">
    <location>
        <position position="1172"/>
    </location>
</feature>
<keyword evidence="8" id="KW-0418">Kinase</keyword>
<dbReference type="Gene3D" id="1.10.287.130">
    <property type="match status" value="1"/>
</dbReference>
<keyword evidence="9" id="KW-0067">ATP-binding</keyword>
<dbReference type="SMART" id="SM00091">
    <property type="entry name" value="PAS"/>
    <property type="match status" value="2"/>
</dbReference>
<proteinExistence type="predicted"/>
<feature type="region of interest" description="Disordered" evidence="13">
    <location>
        <begin position="1326"/>
        <end position="1361"/>
    </location>
</feature>
<gene>
    <name evidence="17" type="ORF">LTR97_008729</name>
</gene>
<feature type="compositionally biased region" description="Basic and acidic residues" evidence="13">
    <location>
        <begin position="1326"/>
        <end position="1345"/>
    </location>
</feature>
<feature type="compositionally biased region" description="Polar residues" evidence="13">
    <location>
        <begin position="283"/>
        <end position="294"/>
    </location>
</feature>
<dbReference type="InterPro" id="IPR011006">
    <property type="entry name" value="CheY-like_superfamily"/>
</dbReference>
<dbReference type="Gene3D" id="3.30.450.20">
    <property type="entry name" value="PAS domain"/>
    <property type="match status" value="2"/>
</dbReference>
<evidence type="ECO:0000256" key="1">
    <source>
        <dbReference type="ARBA" id="ARBA00000085"/>
    </source>
</evidence>
<dbReference type="Pfam" id="PF02518">
    <property type="entry name" value="HATPase_c"/>
    <property type="match status" value="1"/>
</dbReference>
<feature type="compositionally biased region" description="Basic and acidic residues" evidence="13">
    <location>
        <begin position="177"/>
        <end position="186"/>
    </location>
</feature>
<evidence type="ECO:0000256" key="9">
    <source>
        <dbReference type="ARBA" id="ARBA00022840"/>
    </source>
</evidence>
<dbReference type="FunFam" id="3.30.450.20:FF:000099">
    <property type="entry name" value="Sensory box sensor histidine kinase"/>
    <property type="match status" value="1"/>
</dbReference>
<evidence type="ECO:0000256" key="8">
    <source>
        <dbReference type="ARBA" id="ARBA00022777"/>
    </source>
</evidence>
<evidence type="ECO:0000256" key="7">
    <source>
        <dbReference type="ARBA" id="ARBA00022741"/>
    </source>
</evidence>
<dbReference type="InterPro" id="IPR036890">
    <property type="entry name" value="HATPase_C_sf"/>
</dbReference>
<evidence type="ECO:0000256" key="11">
    <source>
        <dbReference type="ARBA" id="ARBA00054109"/>
    </source>
</evidence>
<dbReference type="SMART" id="SM00448">
    <property type="entry name" value="REC"/>
    <property type="match status" value="1"/>
</dbReference>
<dbReference type="EMBL" id="JAVRQU010000014">
    <property type="protein sequence ID" value="KAK5695223.1"/>
    <property type="molecule type" value="Genomic_DNA"/>
</dbReference>
<dbReference type="SMART" id="SM00086">
    <property type="entry name" value="PAC"/>
    <property type="match status" value="2"/>
</dbReference>
<dbReference type="EC" id="2.7.13.3" evidence="3"/>
<dbReference type="CDD" id="cd17546">
    <property type="entry name" value="REC_hyHK_CKI1_RcsC-like"/>
    <property type="match status" value="1"/>
</dbReference>
<feature type="compositionally biased region" description="Low complexity" evidence="13">
    <location>
        <begin position="194"/>
        <end position="210"/>
    </location>
</feature>
<organism evidence="17 18">
    <name type="scientific">Elasticomyces elasticus</name>
    <dbReference type="NCBI Taxonomy" id="574655"/>
    <lineage>
        <taxon>Eukaryota</taxon>
        <taxon>Fungi</taxon>
        <taxon>Dikarya</taxon>
        <taxon>Ascomycota</taxon>
        <taxon>Pezizomycotina</taxon>
        <taxon>Dothideomycetes</taxon>
        <taxon>Dothideomycetidae</taxon>
        <taxon>Mycosphaerellales</taxon>
        <taxon>Teratosphaeriaceae</taxon>
        <taxon>Elasticomyces</taxon>
    </lineage>
</organism>
<evidence type="ECO:0000256" key="5">
    <source>
        <dbReference type="ARBA" id="ARBA00022553"/>
    </source>
</evidence>
<dbReference type="SMART" id="SM00387">
    <property type="entry name" value="HATPase_c"/>
    <property type="match status" value="1"/>
</dbReference>
<dbReference type="FunFam" id="3.30.565.10:FF:000010">
    <property type="entry name" value="Sensor histidine kinase RcsC"/>
    <property type="match status" value="1"/>
</dbReference>
<evidence type="ECO:0000259" key="14">
    <source>
        <dbReference type="PROSITE" id="PS50109"/>
    </source>
</evidence>
<dbReference type="SUPFAM" id="SSF47384">
    <property type="entry name" value="Homodimeric domain of signal transducing histidine kinase"/>
    <property type="match status" value="1"/>
</dbReference>
<protein>
    <recommendedName>
        <fullName evidence="3">histidine kinase</fullName>
        <ecNumber evidence="3">2.7.13.3</ecNumber>
    </recommendedName>
</protein>
<dbReference type="InterPro" id="IPR001789">
    <property type="entry name" value="Sig_transdc_resp-reg_receiver"/>
</dbReference>
<dbReference type="InterPro" id="IPR000700">
    <property type="entry name" value="PAS-assoc_C"/>
</dbReference>
<dbReference type="PROSITE" id="PS50109">
    <property type="entry name" value="HIS_KIN"/>
    <property type="match status" value="1"/>
</dbReference>
<dbReference type="SUPFAM" id="SSF52172">
    <property type="entry name" value="CheY-like"/>
    <property type="match status" value="1"/>
</dbReference>
<dbReference type="InterPro" id="IPR003661">
    <property type="entry name" value="HisK_dim/P_dom"/>
</dbReference>
<reference evidence="17" key="1">
    <citation type="submission" date="2023-08" db="EMBL/GenBank/DDBJ databases">
        <title>Black Yeasts Isolated from many extreme environments.</title>
        <authorList>
            <person name="Coleine C."/>
            <person name="Stajich J.E."/>
            <person name="Selbmann L."/>
        </authorList>
    </citation>
    <scope>NUCLEOTIDE SEQUENCE</scope>
    <source>
        <strain evidence="17">CCFEE 5810</strain>
    </source>
</reference>
<dbReference type="Pfam" id="PF00072">
    <property type="entry name" value="Response_reg"/>
    <property type="match status" value="1"/>
</dbReference>
<feature type="domain" description="PAC" evidence="16">
    <location>
        <begin position="573"/>
        <end position="625"/>
    </location>
</feature>
<dbReference type="PRINTS" id="PR00344">
    <property type="entry name" value="BCTRLSENSOR"/>
</dbReference>
<dbReference type="InterPro" id="IPR035965">
    <property type="entry name" value="PAS-like_dom_sf"/>
</dbReference>
<feature type="domain" description="PAC" evidence="16">
    <location>
        <begin position="445"/>
        <end position="498"/>
    </location>
</feature>
<feature type="compositionally biased region" description="Polar residues" evidence="13">
    <location>
        <begin position="1408"/>
        <end position="1422"/>
    </location>
</feature>
<dbReference type="InterPro" id="IPR000014">
    <property type="entry name" value="PAS"/>
</dbReference>
<comment type="function">
    <text evidence="11">Involved in the control of the SAPK-dependent transcriptional response to peroxide stress. Regulates sty1 activity.</text>
</comment>
<dbReference type="CDD" id="cd00130">
    <property type="entry name" value="PAS"/>
    <property type="match status" value="1"/>
</dbReference>
<dbReference type="Gene3D" id="3.30.565.10">
    <property type="entry name" value="Histidine kinase-like ATPase, C-terminal domain"/>
    <property type="match status" value="1"/>
</dbReference>
<keyword evidence="4" id="KW-0963">Cytoplasm</keyword>
<name>A0AAN7ZS70_9PEZI</name>
<feature type="compositionally biased region" description="Polar residues" evidence="13">
    <location>
        <begin position="319"/>
        <end position="328"/>
    </location>
</feature>
<keyword evidence="6" id="KW-0808">Transferase</keyword>
<dbReference type="Pfam" id="PF00512">
    <property type="entry name" value="HisKA"/>
    <property type="match status" value="1"/>
</dbReference>
<evidence type="ECO:0000256" key="12">
    <source>
        <dbReference type="PROSITE-ProRule" id="PRU00169"/>
    </source>
</evidence>
<dbReference type="PROSITE" id="PS50113">
    <property type="entry name" value="PAC"/>
    <property type="match status" value="2"/>
</dbReference>
<feature type="region of interest" description="Disordered" evidence="13">
    <location>
        <begin position="1060"/>
        <end position="1088"/>
    </location>
</feature>
<dbReference type="FunFam" id="1.10.287.130:FF:000002">
    <property type="entry name" value="Two-component osmosensing histidine kinase"/>
    <property type="match status" value="1"/>
</dbReference>
<evidence type="ECO:0000313" key="18">
    <source>
        <dbReference type="Proteomes" id="UP001310594"/>
    </source>
</evidence>
<feature type="region of interest" description="Disordered" evidence="13">
    <location>
        <begin position="271"/>
        <end position="355"/>
    </location>
</feature>
<evidence type="ECO:0000259" key="16">
    <source>
        <dbReference type="PROSITE" id="PS50113"/>
    </source>
</evidence>
<dbReference type="GO" id="GO:0005737">
    <property type="term" value="C:cytoplasm"/>
    <property type="evidence" value="ECO:0007669"/>
    <property type="project" value="UniProtKB-SubCell"/>
</dbReference>
<comment type="catalytic activity">
    <reaction evidence="1">
        <text>ATP + protein L-histidine = ADP + protein N-phospho-L-histidine.</text>
        <dbReference type="EC" id="2.7.13.3"/>
    </reaction>
</comment>
<dbReference type="InterPro" id="IPR004358">
    <property type="entry name" value="Sig_transdc_His_kin-like_C"/>
</dbReference>
<evidence type="ECO:0000313" key="17">
    <source>
        <dbReference type="EMBL" id="KAK5695223.1"/>
    </source>
</evidence>
<feature type="domain" description="Response regulatory" evidence="15">
    <location>
        <begin position="1117"/>
        <end position="1245"/>
    </location>
</feature>
<dbReference type="InterPro" id="IPR001610">
    <property type="entry name" value="PAC"/>
</dbReference>
<evidence type="ECO:0000256" key="6">
    <source>
        <dbReference type="ARBA" id="ARBA00022679"/>
    </source>
</evidence>
<evidence type="ECO:0000259" key="15">
    <source>
        <dbReference type="PROSITE" id="PS50110"/>
    </source>
</evidence>
<accession>A0AAN7ZS70</accession>
<feature type="region of interest" description="Disordered" evidence="13">
    <location>
        <begin position="1256"/>
        <end position="1283"/>
    </location>
</feature>
<dbReference type="CDD" id="cd16922">
    <property type="entry name" value="HATPase_EvgS-ArcB-TorS-like"/>
    <property type="match status" value="1"/>
</dbReference>
<dbReference type="SUPFAM" id="SSF55874">
    <property type="entry name" value="ATPase domain of HSP90 chaperone/DNA topoisomerase II/histidine kinase"/>
    <property type="match status" value="1"/>
</dbReference>
<evidence type="ECO:0000256" key="2">
    <source>
        <dbReference type="ARBA" id="ARBA00004496"/>
    </source>
</evidence>
<dbReference type="PROSITE" id="PS50110">
    <property type="entry name" value="RESPONSE_REGULATORY"/>
    <property type="match status" value="1"/>
</dbReference>
<evidence type="ECO:0000256" key="3">
    <source>
        <dbReference type="ARBA" id="ARBA00012438"/>
    </source>
</evidence>
<dbReference type="PANTHER" id="PTHR45339:SF1">
    <property type="entry name" value="HYBRID SIGNAL TRANSDUCTION HISTIDINE KINASE J"/>
    <property type="match status" value="1"/>
</dbReference>
<keyword evidence="10" id="KW-0902">Two-component regulatory system</keyword>
<dbReference type="GO" id="GO:0009365">
    <property type="term" value="C:protein histidine kinase complex"/>
    <property type="evidence" value="ECO:0007669"/>
    <property type="project" value="UniProtKB-ARBA"/>
</dbReference>
<feature type="region of interest" description="Disordered" evidence="13">
    <location>
        <begin position="1389"/>
        <end position="1422"/>
    </location>
</feature>
<dbReference type="InterPro" id="IPR013655">
    <property type="entry name" value="PAS_fold_3"/>
</dbReference>
<dbReference type="InterPro" id="IPR003594">
    <property type="entry name" value="HATPase_dom"/>
</dbReference>
<comment type="caution">
    <text evidence="17">The sequence shown here is derived from an EMBL/GenBank/DDBJ whole genome shotgun (WGS) entry which is preliminary data.</text>
</comment>